<comment type="caution">
    <text evidence="7">The sequence shown here is derived from an EMBL/GenBank/DDBJ whole genome shotgun (WGS) entry which is preliminary data.</text>
</comment>
<dbReference type="RefSeq" id="WP_117317320.1">
    <property type="nucleotide sequence ID" value="NZ_QQSW01000008.1"/>
</dbReference>
<dbReference type="AlphaFoldDB" id="A0A4V2SBW7"/>
<evidence type="ECO:0000313" key="8">
    <source>
        <dbReference type="Proteomes" id="UP000294980"/>
    </source>
</evidence>
<dbReference type="Proteomes" id="UP000294980">
    <property type="component" value="Unassembled WGS sequence"/>
</dbReference>
<gene>
    <name evidence="7" type="ORF">EV688_103114</name>
</gene>
<evidence type="ECO:0000256" key="5">
    <source>
        <dbReference type="ARBA" id="ARBA00023002"/>
    </source>
</evidence>
<organism evidence="7 8">
    <name type="scientific">Chromatocurvus halotolerans</name>
    <dbReference type="NCBI Taxonomy" id="1132028"/>
    <lineage>
        <taxon>Bacteria</taxon>
        <taxon>Pseudomonadati</taxon>
        <taxon>Pseudomonadota</taxon>
        <taxon>Gammaproteobacteria</taxon>
        <taxon>Cellvibrionales</taxon>
        <taxon>Halieaceae</taxon>
        <taxon>Chromatocurvus</taxon>
    </lineage>
</organism>
<dbReference type="PANTHER" id="PTHR43303">
    <property type="entry name" value="NADPH DEHYDROGENASE C23G7.10C-RELATED"/>
    <property type="match status" value="1"/>
</dbReference>
<dbReference type="SUPFAM" id="SSF51395">
    <property type="entry name" value="FMN-linked oxidoreductases"/>
    <property type="match status" value="1"/>
</dbReference>
<evidence type="ECO:0000313" key="7">
    <source>
        <dbReference type="EMBL" id="TCO77100.1"/>
    </source>
</evidence>
<evidence type="ECO:0000256" key="4">
    <source>
        <dbReference type="ARBA" id="ARBA00022857"/>
    </source>
</evidence>
<evidence type="ECO:0000256" key="2">
    <source>
        <dbReference type="ARBA" id="ARBA00022630"/>
    </source>
</evidence>
<reference evidence="7 8" key="1">
    <citation type="submission" date="2019-03" db="EMBL/GenBank/DDBJ databases">
        <title>Genomic Encyclopedia of Type Strains, Phase IV (KMG-IV): sequencing the most valuable type-strain genomes for metagenomic binning, comparative biology and taxonomic classification.</title>
        <authorList>
            <person name="Goeker M."/>
        </authorList>
    </citation>
    <scope>NUCLEOTIDE SEQUENCE [LARGE SCALE GENOMIC DNA]</scope>
    <source>
        <strain evidence="7 8">DSM 23344</strain>
    </source>
</reference>
<sequence length="382" mass="40469">MGTNDSTQETGTGQMPALFTPFTLRDVTFRNRLVVSAMCQYASEDGFINDEWHLAHHGRFALGGVGGAILEASGVTAEGRITPGCLGIYKDEHVPGLKKVVDIYHAQGIPVGIQLAHAGRKASAATPLNGAKPLVDSDPDAAWQAVAPSAIPLTEDWPTPHALEASEIDDLIVSFANATQRALDAGFDFVEIHGAHGYLIHSFLTPLSNQRGDQWGGDLAARMRFPLAVTDAVRKTVPKGYPVFYRASSVDGVDGGMELEDTIELSRQLKARGVDLIDCSSGGITGASGRAKAPPSPGYLVPYARAVRDGADMPTMAVGLITEAEQANSVVVDGNADLVAMARGLLADPNFPYHAAIELGHPEPHTLLPAMYGMVLKRRNSG</sequence>
<protein>
    <submittedName>
        <fullName evidence="7">2,4-dienoyl-CoA reductase-like NADH-dependent reductase (Old Yellow Enzyme family)</fullName>
    </submittedName>
</protein>
<dbReference type="Gene3D" id="3.20.20.70">
    <property type="entry name" value="Aldolase class I"/>
    <property type="match status" value="1"/>
</dbReference>
<name>A0A4V2SBW7_9GAMM</name>
<dbReference type="Pfam" id="PF00724">
    <property type="entry name" value="Oxidored_FMN"/>
    <property type="match status" value="1"/>
</dbReference>
<evidence type="ECO:0000256" key="1">
    <source>
        <dbReference type="ARBA" id="ARBA00001917"/>
    </source>
</evidence>
<dbReference type="InterPro" id="IPR013785">
    <property type="entry name" value="Aldolase_TIM"/>
</dbReference>
<dbReference type="OrthoDB" id="8523426at2"/>
<keyword evidence="3" id="KW-0288">FMN</keyword>
<keyword evidence="5" id="KW-0560">Oxidoreductase</keyword>
<keyword evidence="8" id="KW-1185">Reference proteome</keyword>
<keyword evidence="2" id="KW-0285">Flavoprotein</keyword>
<evidence type="ECO:0000259" key="6">
    <source>
        <dbReference type="Pfam" id="PF00724"/>
    </source>
</evidence>
<dbReference type="EMBL" id="SLWX01000003">
    <property type="protein sequence ID" value="TCO77100.1"/>
    <property type="molecule type" value="Genomic_DNA"/>
</dbReference>
<dbReference type="GO" id="GO:0050661">
    <property type="term" value="F:NADP binding"/>
    <property type="evidence" value="ECO:0007669"/>
    <property type="project" value="InterPro"/>
</dbReference>
<evidence type="ECO:0000256" key="3">
    <source>
        <dbReference type="ARBA" id="ARBA00022643"/>
    </source>
</evidence>
<keyword evidence="4" id="KW-0521">NADP</keyword>
<dbReference type="InterPro" id="IPR044152">
    <property type="entry name" value="YqjM-like"/>
</dbReference>
<comment type="cofactor">
    <cofactor evidence="1">
        <name>FMN</name>
        <dbReference type="ChEBI" id="CHEBI:58210"/>
    </cofactor>
</comment>
<dbReference type="InterPro" id="IPR001155">
    <property type="entry name" value="OxRdtase_FMN_N"/>
</dbReference>
<proteinExistence type="predicted"/>
<feature type="domain" description="NADH:flavin oxidoreductase/NADH oxidase N-terminal" evidence="6">
    <location>
        <begin position="18"/>
        <end position="356"/>
    </location>
</feature>
<accession>A0A4V2SBW7</accession>
<dbReference type="GO" id="GO:0003959">
    <property type="term" value="F:NADPH dehydrogenase activity"/>
    <property type="evidence" value="ECO:0007669"/>
    <property type="project" value="InterPro"/>
</dbReference>
<dbReference type="CDD" id="cd02932">
    <property type="entry name" value="OYE_YqiM_FMN"/>
    <property type="match status" value="1"/>
</dbReference>
<dbReference type="GO" id="GO:0010181">
    <property type="term" value="F:FMN binding"/>
    <property type="evidence" value="ECO:0007669"/>
    <property type="project" value="InterPro"/>
</dbReference>
<dbReference type="PANTHER" id="PTHR43303:SF4">
    <property type="entry name" value="NADPH DEHYDROGENASE C23G7.10C-RELATED"/>
    <property type="match status" value="1"/>
</dbReference>